<sequence length="207" mass="24257">MDGNKQYWNNIYESKKEKKPIYDLWLDKYKYILDKSKEKSIIDLGCGSGGDSLYLMERGYKVIACDYSEEALSIVNKYIPIVEAMKIDISKTLPFEDESIEVIIADLSLHYFNDDTTKIIVKEIKRVLKSNGYLIARVNSVNDINYGSGNGEEIEKNFYLTECGYKRFFDDENVKYYFGEFEIEHCKEECIMRYGNEKKALEFVVKF</sequence>
<dbReference type="RefSeq" id="WP_224037335.1">
    <property type="nucleotide sequence ID" value="NZ_AP024849.1"/>
</dbReference>
<dbReference type="GO" id="GO:0008168">
    <property type="term" value="F:methyltransferase activity"/>
    <property type="evidence" value="ECO:0007669"/>
    <property type="project" value="UniProtKB-KW"/>
</dbReference>
<evidence type="ECO:0000313" key="2">
    <source>
        <dbReference type="EMBL" id="BCZ45779.1"/>
    </source>
</evidence>
<feature type="domain" description="Methyltransferase type 11" evidence="1">
    <location>
        <begin position="43"/>
        <end position="135"/>
    </location>
</feature>
<dbReference type="CDD" id="cd02440">
    <property type="entry name" value="AdoMet_MTases"/>
    <property type="match status" value="1"/>
</dbReference>
<dbReference type="PANTHER" id="PTHR43591">
    <property type="entry name" value="METHYLTRANSFERASE"/>
    <property type="match status" value="1"/>
</dbReference>
<reference evidence="3" key="1">
    <citation type="submission" date="2021-07" db="EMBL/GenBank/DDBJ databases">
        <title>Complete genome sequencing of a Clostridium isolate.</title>
        <authorList>
            <person name="Ueki A."/>
            <person name="Tonouchi A."/>
        </authorList>
    </citation>
    <scope>NUCLEOTIDE SEQUENCE [LARGE SCALE GENOMIC DNA]</scope>
    <source>
        <strain evidence="3">C5S11</strain>
    </source>
</reference>
<gene>
    <name evidence="2" type="ORF">psyc5s11_18460</name>
</gene>
<name>A0ABN6IZE6_9CLOT</name>
<proteinExistence type="predicted"/>
<organism evidence="2 3">
    <name type="scientific">Clostridium gelidum</name>
    <dbReference type="NCBI Taxonomy" id="704125"/>
    <lineage>
        <taxon>Bacteria</taxon>
        <taxon>Bacillati</taxon>
        <taxon>Bacillota</taxon>
        <taxon>Clostridia</taxon>
        <taxon>Eubacteriales</taxon>
        <taxon>Clostridiaceae</taxon>
        <taxon>Clostridium</taxon>
    </lineage>
</organism>
<keyword evidence="2" id="KW-0489">Methyltransferase</keyword>
<dbReference type="InterPro" id="IPR029063">
    <property type="entry name" value="SAM-dependent_MTases_sf"/>
</dbReference>
<keyword evidence="3" id="KW-1185">Reference proteome</keyword>
<keyword evidence="2" id="KW-0808">Transferase</keyword>
<dbReference type="Gene3D" id="3.40.50.150">
    <property type="entry name" value="Vaccinia Virus protein VP39"/>
    <property type="match status" value="1"/>
</dbReference>
<dbReference type="EMBL" id="AP024849">
    <property type="protein sequence ID" value="BCZ45779.1"/>
    <property type="molecule type" value="Genomic_DNA"/>
</dbReference>
<evidence type="ECO:0000313" key="3">
    <source>
        <dbReference type="Proteomes" id="UP000824633"/>
    </source>
</evidence>
<dbReference type="SUPFAM" id="SSF53335">
    <property type="entry name" value="S-adenosyl-L-methionine-dependent methyltransferases"/>
    <property type="match status" value="1"/>
</dbReference>
<evidence type="ECO:0000259" key="1">
    <source>
        <dbReference type="Pfam" id="PF08241"/>
    </source>
</evidence>
<dbReference type="InterPro" id="IPR013216">
    <property type="entry name" value="Methyltransf_11"/>
</dbReference>
<protein>
    <submittedName>
        <fullName evidence="2">SAM-dependent methyltransferase</fullName>
    </submittedName>
</protein>
<dbReference type="GO" id="GO:0032259">
    <property type="term" value="P:methylation"/>
    <property type="evidence" value="ECO:0007669"/>
    <property type="project" value="UniProtKB-KW"/>
</dbReference>
<dbReference type="Proteomes" id="UP000824633">
    <property type="component" value="Chromosome"/>
</dbReference>
<dbReference type="Pfam" id="PF08241">
    <property type="entry name" value="Methyltransf_11"/>
    <property type="match status" value="1"/>
</dbReference>
<accession>A0ABN6IZE6</accession>